<dbReference type="KEGG" id="pez:HWQ56_11395"/>
<organism evidence="1 2">
    <name type="scientific">Pseudomonas eucalypticola</name>
    <dbReference type="NCBI Taxonomy" id="2599595"/>
    <lineage>
        <taxon>Bacteria</taxon>
        <taxon>Pseudomonadati</taxon>
        <taxon>Pseudomonadota</taxon>
        <taxon>Gammaproteobacteria</taxon>
        <taxon>Pseudomonadales</taxon>
        <taxon>Pseudomonadaceae</taxon>
        <taxon>Pseudomonas</taxon>
    </lineage>
</organism>
<protein>
    <submittedName>
        <fullName evidence="1">Histidine phosphatase family protein</fullName>
    </submittedName>
</protein>
<dbReference type="InterPro" id="IPR013078">
    <property type="entry name" value="His_Pase_superF_clade-1"/>
</dbReference>
<dbReference type="Gene3D" id="3.40.50.1240">
    <property type="entry name" value="Phosphoglycerate mutase-like"/>
    <property type="match status" value="1"/>
</dbReference>
<dbReference type="SMART" id="SM00855">
    <property type="entry name" value="PGAM"/>
    <property type="match status" value="1"/>
</dbReference>
<evidence type="ECO:0000313" key="2">
    <source>
        <dbReference type="Proteomes" id="UP000509568"/>
    </source>
</evidence>
<reference evidence="1 2" key="1">
    <citation type="submission" date="2020-06" db="EMBL/GenBank/DDBJ databases">
        <title>Pseudomonas eucalypticola sp. nov., an endophyte of Eucalyptus dunnii leaves with biocontrol ability of eucalyptus leaf blight.</title>
        <authorList>
            <person name="Liu Y."/>
            <person name="Song Z."/>
            <person name="Zeng H."/>
            <person name="Lu M."/>
            <person name="Wang X."/>
            <person name="Lian X."/>
            <person name="Zhang Q."/>
        </authorList>
    </citation>
    <scope>NUCLEOTIDE SEQUENCE [LARGE SCALE GENOMIC DNA]</scope>
    <source>
        <strain evidence="1 2">NP-1</strain>
    </source>
</reference>
<sequence length="223" mass="23592">MPVTSVALPQPRLALRRRVVALGLLVFASLASATTLALRPEGPANISEAKVLRHAGLMEGWKAGKIVVLVRHGERCDRSDNACLGDPDGITLAGSQVASKVGDGLQAMGMAQAQVLTSPVTRTRQTAMFMFGEAATSQDWLANCRKSMLQDVVAHKQPGRNLVLVTHSECIDALEDQAGLSGGDGPGYASALFVSVDPASGTPRVLGYLNASQWPRLLHRMKG</sequence>
<dbReference type="EMBL" id="CP056030">
    <property type="protein sequence ID" value="QKZ04359.1"/>
    <property type="molecule type" value="Genomic_DNA"/>
</dbReference>
<dbReference type="SUPFAM" id="SSF53254">
    <property type="entry name" value="Phosphoglycerate mutase-like"/>
    <property type="match status" value="1"/>
</dbReference>
<dbReference type="AlphaFoldDB" id="A0A7D5D671"/>
<accession>A0A7D5D671</accession>
<dbReference type="CDD" id="cd07040">
    <property type="entry name" value="HP"/>
    <property type="match status" value="1"/>
</dbReference>
<keyword evidence="2" id="KW-1185">Reference proteome</keyword>
<gene>
    <name evidence="1" type="ORF">HWQ56_11395</name>
</gene>
<dbReference type="InterPro" id="IPR029033">
    <property type="entry name" value="His_PPase_superfam"/>
</dbReference>
<proteinExistence type="predicted"/>
<dbReference type="RefSeq" id="WP_176570543.1">
    <property type="nucleotide sequence ID" value="NZ_CP056030.1"/>
</dbReference>
<name>A0A7D5D671_9PSED</name>
<evidence type="ECO:0000313" key="1">
    <source>
        <dbReference type="EMBL" id="QKZ04359.1"/>
    </source>
</evidence>
<dbReference type="Proteomes" id="UP000509568">
    <property type="component" value="Chromosome"/>
</dbReference>
<dbReference type="Pfam" id="PF00300">
    <property type="entry name" value="His_Phos_1"/>
    <property type="match status" value="1"/>
</dbReference>